<reference evidence="2" key="1">
    <citation type="journal article" date="2019" name="Int. J. Syst. Evol. Microbiol.">
        <title>The Global Catalogue of Microorganisms (GCM) 10K type strain sequencing project: providing services to taxonomists for standard genome sequencing and annotation.</title>
        <authorList>
            <consortium name="The Broad Institute Genomics Platform"/>
            <consortium name="The Broad Institute Genome Sequencing Center for Infectious Disease"/>
            <person name="Wu L."/>
            <person name="Ma J."/>
        </authorList>
    </citation>
    <scope>NUCLEOTIDE SEQUENCE [LARGE SCALE GENOMIC DNA]</scope>
    <source>
        <strain evidence="2">CCUG 53816</strain>
    </source>
</reference>
<sequence>MEERLLCMLLCKIQQAPAKQGVELEQTQEPQLQEHREVERSRQLQESLEEQELLQSITIFKMKSKKS</sequence>
<dbReference type="Proteomes" id="UP001595783">
    <property type="component" value="Unassembled WGS sequence"/>
</dbReference>
<evidence type="ECO:0000313" key="1">
    <source>
        <dbReference type="EMBL" id="MFC3848205.1"/>
    </source>
</evidence>
<dbReference type="EMBL" id="JBHRZO010000048">
    <property type="protein sequence ID" value="MFC3848205.1"/>
    <property type="molecule type" value="Genomic_DNA"/>
</dbReference>
<name>A0ABV7ZM39_9HELI</name>
<gene>
    <name evidence="1" type="ORF">ACFOPX_06680</name>
</gene>
<accession>A0ABV7ZM39</accession>
<evidence type="ECO:0000313" key="2">
    <source>
        <dbReference type="Proteomes" id="UP001595783"/>
    </source>
</evidence>
<organism evidence="1 2">
    <name type="scientific">Helicobacter baculiformis</name>
    <dbReference type="NCBI Taxonomy" id="427351"/>
    <lineage>
        <taxon>Bacteria</taxon>
        <taxon>Pseudomonadati</taxon>
        <taxon>Campylobacterota</taxon>
        <taxon>Epsilonproteobacteria</taxon>
        <taxon>Campylobacterales</taxon>
        <taxon>Helicobacteraceae</taxon>
        <taxon>Helicobacter</taxon>
    </lineage>
</organism>
<dbReference type="RefSeq" id="WP_158653056.1">
    <property type="nucleotide sequence ID" value="NZ_FZMF01000002.1"/>
</dbReference>
<comment type="caution">
    <text evidence="1">The sequence shown here is derived from an EMBL/GenBank/DDBJ whole genome shotgun (WGS) entry which is preliminary data.</text>
</comment>
<keyword evidence="2" id="KW-1185">Reference proteome</keyword>
<protein>
    <submittedName>
        <fullName evidence="1">Uncharacterized protein</fullName>
    </submittedName>
</protein>
<proteinExistence type="predicted"/>